<keyword evidence="6" id="KW-1185">Reference proteome</keyword>
<dbReference type="EMBL" id="VWPK01000003">
    <property type="protein sequence ID" value="KAA5614160.1"/>
    <property type="molecule type" value="Genomic_DNA"/>
</dbReference>
<feature type="compositionally biased region" description="Pro residues" evidence="3">
    <location>
        <begin position="40"/>
        <end position="51"/>
    </location>
</feature>
<comment type="similarity">
    <text evidence="1">Belongs to the Skp family.</text>
</comment>
<dbReference type="Pfam" id="PF03938">
    <property type="entry name" value="OmpH"/>
    <property type="match status" value="1"/>
</dbReference>
<dbReference type="PANTHER" id="PTHR35089:SF1">
    <property type="entry name" value="CHAPERONE PROTEIN SKP"/>
    <property type="match status" value="1"/>
</dbReference>
<dbReference type="SMART" id="SM00935">
    <property type="entry name" value="OmpH"/>
    <property type="match status" value="1"/>
</dbReference>
<feature type="region of interest" description="Disordered" evidence="3">
    <location>
        <begin position="252"/>
        <end position="274"/>
    </location>
</feature>
<dbReference type="InterPro" id="IPR024930">
    <property type="entry name" value="Skp_dom_sf"/>
</dbReference>
<feature type="region of interest" description="Disordered" evidence="3">
    <location>
        <begin position="27"/>
        <end position="76"/>
    </location>
</feature>
<evidence type="ECO:0000256" key="4">
    <source>
        <dbReference type="SAM" id="SignalP"/>
    </source>
</evidence>
<organism evidence="5 6">
    <name type="scientific">Rhodovastum atsumiense</name>
    <dbReference type="NCBI Taxonomy" id="504468"/>
    <lineage>
        <taxon>Bacteria</taxon>
        <taxon>Pseudomonadati</taxon>
        <taxon>Pseudomonadota</taxon>
        <taxon>Alphaproteobacteria</taxon>
        <taxon>Acetobacterales</taxon>
        <taxon>Acetobacteraceae</taxon>
        <taxon>Rhodovastum</taxon>
    </lineage>
</organism>
<dbReference type="GO" id="GO:0051082">
    <property type="term" value="F:unfolded protein binding"/>
    <property type="evidence" value="ECO:0007669"/>
    <property type="project" value="InterPro"/>
</dbReference>
<dbReference type="PANTHER" id="PTHR35089">
    <property type="entry name" value="CHAPERONE PROTEIN SKP"/>
    <property type="match status" value="1"/>
</dbReference>
<reference evidence="5 6" key="1">
    <citation type="submission" date="2019-09" db="EMBL/GenBank/DDBJ databases">
        <title>Genome sequence of Rhodovastum atsumiense, a diverse member of the Acetobacteraceae family of non-sulfur purple photosynthetic bacteria.</title>
        <authorList>
            <person name="Meyer T."/>
            <person name="Kyndt J."/>
        </authorList>
    </citation>
    <scope>NUCLEOTIDE SEQUENCE [LARGE SCALE GENOMIC DNA]</scope>
    <source>
        <strain evidence="5 6">DSM 21279</strain>
    </source>
</reference>
<feature type="chain" id="PRO_5024412025" evidence="4">
    <location>
        <begin position="23"/>
        <end position="274"/>
    </location>
</feature>
<evidence type="ECO:0000256" key="1">
    <source>
        <dbReference type="ARBA" id="ARBA00009091"/>
    </source>
</evidence>
<dbReference type="OrthoDB" id="7272587at2"/>
<dbReference type="Proteomes" id="UP000325255">
    <property type="component" value="Unassembled WGS sequence"/>
</dbReference>
<comment type="caution">
    <text evidence="5">The sequence shown here is derived from an EMBL/GenBank/DDBJ whole genome shotgun (WGS) entry which is preliminary data.</text>
</comment>
<evidence type="ECO:0000313" key="6">
    <source>
        <dbReference type="Proteomes" id="UP000325255"/>
    </source>
</evidence>
<dbReference type="GO" id="GO:0050821">
    <property type="term" value="P:protein stabilization"/>
    <property type="evidence" value="ECO:0007669"/>
    <property type="project" value="TreeGrafter"/>
</dbReference>
<dbReference type="SUPFAM" id="SSF111384">
    <property type="entry name" value="OmpH-like"/>
    <property type="match status" value="1"/>
</dbReference>
<sequence>MIRLLPTAALITGVVLAIPAGAQQNPDYFIPNQPRQAQPAPAPARPAPAPARPSQAQRPVQVAPQAVPPEPDQPPVQVALPPPPDIPALPRGASPPAAVIGVLGVPEVMRASTAAQQVEKVIGERREKLNEDAQKEQTAWRDMQQALANERGKLSAEQIRGRERELQDRITKAQRDFRERGAIIQQAAQYGLAQIERTLVGVIQRVAESRGMNLVLHRQQVALNVNEFDVTDAVTEQLNKVLPSVVIPPDGVSPATMQKSANGTPAAPAAQQKK</sequence>
<feature type="compositionally biased region" description="Pro residues" evidence="3">
    <location>
        <begin position="66"/>
        <end position="76"/>
    </location>
</feature>
<dbReference type="AlphaFoldDB" id="A0A5M6J0P5"/>
<dbReference type="InterPro" id="IPR005632">
    <property type="entry name" value="Chaperone_Skp"/>
</dbReference>
<evidence type="ECO:0000256" key="2">
    <source>
        <dbReference type="ARBA" id="ARBA00022729"/>
    </source>
</evidence>
<feature type="signal peptide" evidence="4">
    <location>
        <begin position="1"/>
        <end position="22"/>
    </location>
</feature>
<feature type="compositionally biased region" description="Low complexity" evidence="3">
    <location>
        <begin position="52"/>
        <end position="65"/>
    </location>
</feature>
<keyword evidence="2 4" id="KW-0732">Signal</keyword>
<name>A0A5M6J0P5_9PROT</name>
<protein>
    <submittedName>
        <fullName evidence="5">OmpH family outer membrane protein</fullName>
    </submittedName>
</protein>
<dbReference type="GO" id="GO:0005829">
    <property type="term" value="C:cytosol"/>
    <property type="evidence" value="ECO:0007669"/>
    <property type="project" value="TreeGrafter"/>
</dbReference>
<dbReference type="RefSeq" id="WP_150039102.1">
    <property type="nucleotide sequence ID" value="NZ_OW485601.1"/>
</dbReference>
<dbReference type="Gene3D" id="3.30.910.20">
    <property type="entry name" value="Skp domain"/>
    <property type="match status" value="1"/>
</dbReference>
<accession>A0A5M6J0P5</accession>
<proteinExistence type="inferred from homology"/>
<gene>
    <name evidence="5" type="ORF">F1189_02920</name>
</gene>
<evidence type="ECO:0000256" key="3">
    <source>
        <dbReference type="SAM" id="MobiDB-lite"/>
    </source>
</evidence>
<evidence type="ECO:0000313" key="5">
    <source>
        <dbReference type="EMBL" id="KAA5614160.1"/>
    </source>
</evidence>